<organism evidence="1 2">
    <name type="scientific">Rhizobium phage RHph_I20</name>
    <dbReference type="NCBI Taxonomy" id="2509730"/>
    <lineage>
        <taxon>Viruses</taxon>
        <taxon>Duplodnaviria</taxon>
        <taxon>Heunggongvirae</taxon>
        <taxon>Uroviricota</taxon>
        <taxon>Caudoviricetes</taxon>
        <taxon>Autographivirales</taxon>
        <taxon>Autographivirales incertae sedis</taxon>
        <taxon>Morelosvirus</taxon>
        <taxon>Morelosvirus RHphI20</taxon>
    </lineage>
</organism>
<dbReference type="EMBL" id="MN988539">
    <property type="protein sequence ID" value="QIG74633.1"/>
    <property type="molecule type" value="Genomic_DNA"/>
</dbReference>
<protein>
    <submittedName>
        <fullName evidence="1">Uncharacterized protein</fullName>
    </submittedName>
</protein>
<keyword evidence="2" id="KW-1185">Reference proteome</keyword>
<accession>A0A7S5V0Q2</accession>
<gene>
    <name evidence="1" type="ORF">EVC11_051</name>
</gene>
<evidence type="ECO:0000313" key="1">
    <source>
        <dbReference type="EMBL" id="QIG74633.1"/>
    </source>
</evidence>
<proteinExistence type="predicted"/>
<reference evidence="1" key="1">
    <citation type="submission" date="2020-01" db="EMBL/GenBank/DDBJ databases">
        <title>Patterns of diversity and host range of bacteriophage communities associated with bean-nodulatin bacteria.</title>
        <authorList>
            <person name="Vann Cauwenberghe J."/>
            <person name="Santamaria R.I."/>
            <person name="Bustos P."/>
            <person name="Juarez S."/>
            <person name="Gonzalez V."/>
        </authorList>
    </citation>
    <scope>NUCLEOTIDE SEQUENCE</scope>
</reference>
<name>A0A7S5V0Q2_9CAUD</name>
<sequence length="87" mass="9384">MANLNAANTFCPAVLKQEKRGYSVSISGTFVGKITIQRSFDDGTTWLDIYSTTTPQELDGEFGTACKVRAGFKTGDYTSGTAVVNVY</sequence>
<dbReference type="Proteomes" id="UP000623593">
    <property type="component" value="Segment"/>
</dbReference>
<evidence type="ECO:0000313" key="2">
    <source>
        <dbReference type="Proteomes" id="UP000623593"/>
    </source>
</evidence>